<dbReference type="InterPro" id="IPR038606">
    <property type="entry name" value="To_sf"/>
</dbReference>
<protein>
    <submittedName>
        <fullName evidence="3">Uncharacterized protein LOC111600406</fullName>
    </submittedName>
</protein>
<dbReference type="PANTHER" id="PTHR20993">
    <property type="entry name" value="GH07914P"/>
    <property type="match status" value="1"/>
</dbReference>
<dbReference type="KEGG" id="dhe:111600406"/>
<dbReference type="Pfam" id="PF06585">
    <property type="entry name" value="JHBP"/>
    <property type="match status" value="1"/>
</dbReference>
<keyword evidence="2" id="KW-1185">Reference proteome</keyword>
<evidence type="ECO:0000313" key="3">
    <source>
        <dbReference type="RefSeq" id="XP_023172255.2"/>
    </source>
</evidence>
<reference evidence="3" key="1">
    <citation type="submission" date="2025-08" db="UniProtKB">
        <authorList>
            <consortium name="RefSeq"/>
        </authorList>
    </citation>
    <scope>IDENTIFICATION</scope>
    <source>
        <strain evidence="3">15085-1641.00</strain>
        <tissue evidence="3">Whole body</tissue>
    </source>
</reference>
<name>A0A6J1M5V0_DROHY</name>
<feature type="chain" id="PRO_5026987834" evidence="1">
    <location>
        <begin position="21"/>
        <end position="251"/>
    </location>
</feature>
<organism evidence="2 3">
    <name type="scientific">Drosophila hydei</name>
    <name type="common">Fruit fly</name>
    <dbReference type="NCBI Taxonomy" id="7224"/>
    <lineage>
        <taxon>Eukaryota</taxon>
        <taxon>Metazoa</taxon>
        <taxon>Ecdysozoa</taxon>
        <taxon>Arthropoda</taxon>
        <taxon>Hexapoda</taxon>
        <taxon>Insecta</taxon>
        <taxon>Pterygota</taxon>
        <taxon>Neoptera</taxon>
        <taxon>Endopterygota</taxon>
        <taxon>Diptera</taxon>
        <taxon>Brachycera</taxon>
        <taxon>Muscomorpha</taxon>
        <taxon>Ephydroidea</taxon>
        <taxon>Drosophilidae</taxon>
        <taxon>Drosophila</taxon>
    </lineage>
</organism>
<evidence type="ECO:0000313" key="2">
    <source>
        <dbReference type="Proteomes" id="UP000504633"/>
    </source>
</evidence>
<evidence type="ECO:0000256" key="1">
    <source>
        <dbReference type="SAM" id="SignalP"/>
    </source>
</evidence>
<dbReference type="Proteomes" id="UP000504633">
    <property type="component" value="Unplaced"/>
</dbReference>
<dbReference type="Gene3D" id="3.15.10.30">
    <property type="entry name" value="Haemolymph juvenile hormone binding protein"/>
    <property type="match status" value="1"/>
</dbReference>
<dbReference type="PANTHER" id="PTHR20993:SF0">
    <property type="entry name" value="GH07914P"/>
    <property type="match status" value="1"/>
</dbReference>
<dbReference type="OrthoDB" id="6370791at2759"/>
<dbReference type="OMA" id="FMNSRLY"/>
<dbReference type="GeneID" id="111600406"/>
<dbReference type="SMART" id="SM00700">
    <property type="entry name" value="JHBP"/>
    <property type="match status" value="1"/>
</dbReference>
<dbReference type="RefSeq" id="XP_023172255.2">
    <property type="nucleotide sequence ID" value="XM_023316487.2"/>
</dbReference>
<keyword evidence="1" id="KW-0732">Signal</keyword>
<dbReference type="InterPro" id="IPR010562">
    <property type="entry name" value="Haemolymph_juvenile_hormone-bd"/>
</dbReference>
<gene>
    <name evidence="3" type="primary">LOC111600406</name>
</gene>
<dbReference type="AlphaFoldDB" id="A0A6J1M5V0"/>
<feature type="signal peptide" evidence="1">
    <location>
        <begin position="1"/>
        <end position="20"/>
    </location>
</feature>
<sequence length="251" mass="28298">MRCWFLVLIALLGCSLSVSGRTLFDDELREFTEFLRLQMHCGYPVKGIPILAPAQLAYKELDIQADSFSGRGNITKLSIVGLDGFEFFQLQWNNIFHTIKFDVNFPSIHLKSENFKFDLSRFLGATVSTQCDGVLDVELLDLRANGSFVLRPSGLANGVHVMRWNIDWQLGKAVSQITGIGGNKHVEKVINFIIQDFLQLLVNDNPEEISQFMEQLIVPPLNEVLENVAWYEITAIILGLVKDVLPVEPIC</sequence>
<proteinExistence type="predicted"/>
<accession>A0A6J1M5V0</accession>